<keyword evidence="2" id="KW-1185">Reference proteome</keyword>
<reference evidence="1 2" key="1">
    <citation type="submission" date="2022-11" db="EMBL/GenBank/DDBJ databases">
        <authorList>
            <person name="Cortes-Martin A."/>
            <person name="Buttimer C.T.H."/>
            <person name="Hill C."/>
        </authorList>
    </citation>
    <scope>NUCLEOTIDE SEQUENCE [LARGE SCALE GENOMIC DNA]</scope>
</reference>
<evidence type="ECO:0000313" key="1">
    <source>
        <dbReference type="EMBL" id="WBF77727.1"/>
    </source>
</evidence>
<accession>A0AAF0AQK9</accession>
<proteinExistence type="predicted"/>
<evidence type="ECO:0000313" key="2">
    <source>
        <dbReference type="Proteomes" id="UP001223579"/>
    </source>
</evidence>
<protein>
    <submittedName>
        <fullName evidence="1">Uncharacterized protein</fullName>
    </submittedName>
</protein>
<dbReference type="Proteomes" id="UP001223579">
    <property type="component" value="Segment"/>
</dbReference>
<organism evidence="1 2">
    <name type="scientific">Escherichia phage A73</name>
    <dbReference type="NCBI Taxonomy" id="3003819"/>
    <lineage>
        <taxon>Viruses</taxon>
        <taxon>Duplodnaviria</taxon>
        <taxon>Heunggongvirae</taxon>
        <taxon>Uroviricota</taxon>
        <taxon>Caudoviricetes</taxon>
        <taxon>Vequintavirinae</taxon>
        <taxon>Septuagintavirus</taxon>
        <taxon>Septuagintavirus A73</taxon>
    </lineage>
</organism>
<sequence length="151" mass="17252">MKTRMYVLVNSYMMGIQAGIQAAHAAANLVGHYGFAYADRYDDRYNLVDQWQSKDQTMILLNGGYQSKMLNFAEGFLAPNIEKIPYAFFCEENDSLNGALTAIAFILPQHLWDVKLVDGRCPLFADTIDHKYTQKEMDFIEAFKSFKLKQG</sequence>
<gene>
    <name evidence="1" type="ORF">A73_227</name>
</gene>
<name>A0AAF0AQK9_9CAUD</name>
<dbReference type="EMBL" id="OP778609">
    <property type="protein sequence ID" value="WBF77727.1"/>
    <property type="molecule type" value="Genomic_DNA"/>
</dbReference>